<dbReference type="Proteomes" id="UP000622797">
    <property type="component" value="Unassembled WGS sequence"/>
</dbReference>
<reference evidence="1" key="1">
    <citation type="journal article" date="2020" name="BMC Genomics">
        <title>Correction to: Identification and distribution of gene clusters required for synthesis of sphingolipid metabolism inhibitors in diverse species of the filamentous fungus Fusarium.</title>
        <authorList>
            <person name="Kim H.S."/>
            <person name="Lohmar J.M."/>
            <person name="Busman M."/>
            <person name="Brown D.W."/>
            <person name="Naumann T.A."/>
            <person name="Divon H.H."/>
            <person name="Lysoe E."/>
            <person name="Uhlig S."/>
            <person name="Proctor R.H."/>
        </authorList>
    </citation>
    <scope>NUCLEOTIDE SEQUENCE</scope>
    <source>
        <strain evidence="1">NRRL 20472</strain>
    </source>
</reference>
<name>A0A8H4TR34_9HYPO</name>
<dbReference type="AlphaFoldDB" id="A0A8H4TR34"/>
<gene>
    <name evidence="1" type="ORF">FSARC_9463</name>
</gene>
<organism evidence="1 2">
    <name type="scientific">Fusarium sarcochroum</name>
    <dbReference type="NCBI Taxonomy" id="1208366"/>
    <lineage>
        <taxon>Eukaryota</taxon>
        <taxon>Fungi</taxon>
        <taxon>Dikarya</taxon>
        <taxon>Ascomycota</taxon>
        <taxon>Pezizomycotina</taxon>
        <taxon>Sordariomycetes</taxon>
        <taxon>Hypocreomycetidae</taxon>
        <taxon>Hypocreales</taxon>
        <taxon>Nectriaceae</taxon>
        <taxon>Fusarium</taxon>
        <taxon>Fusarium lateritium species complex</taxon>
    </lineage>
</organism>
<keyword evidence="2" id="KW-1185">Reference proteome</keyword>
<evidence type="ECO:0000313" key="1">
    <source>
        <dbReference type="EMBL" id="KAF4962468.1"/>
    </source>
</evidence>
<dbReference type="OrthoDB" id="5062850at2759"/>
<sequence>MAPYNLLTLPYELRHKVYRAYFTLDDGYTFQSGSGKLAATDGPLDLSLMYTCRFIASETKDLPLKCNSISFSTVYHPEWRQWAGRFDYLLRAQLRMQTNVLISLGRFITPDMYSQIGVKFPWFVPELEHLVRNQQVDHFEEDYTESYIDIVTTGDFGITLTLCEILENGLQALKKQITRSLELSISP</sequence>
<evidence type="ECO:0000313" key="2">
    <source>
        <dbReference type="Proteomes" id="UP000622797"/>
    </source>
</evidence>
<proteinExistence type="predicted"/>
<reference evidence="1" key="2">
    <citation type="submission" date="2020-05" db="EMBL/GenBank/DDBJ databases">
        <authorList>
            <person name="Kim H.-S."/>
            <person name="Proctor R.H."/>
            <person name="Brown D.W."/>
        </authorList>
    </citation>
    <scope>NUCLEOTIDE SEQUENCE</scope>
    <source>
        <strain evidence="1">NRRL 20472</strain>
    </source>
</reference>
<protein>
    <submittedName>
        <fullName evidence="1">Uncharacterized protein</fullName>
    </submittedName>
</protein>
<comment type="caution">
    <text evidence="1">The sequence shown here is derived from an EMBL/GenBank/DDBJ whole genome shotgun (WGS) entry which is preliminary data.</text>
</comment>
<dbReference type="EMBL" id="JABEXW010000539">
    <property type="protein sequence ID" value="KAF4962468.1"/>
    <property type="molecule type" value="Genomic_DNA"/>
</dbReference>
<accession>A0A8H4TR34</accession>